<proteinExistence type="predicted"/>
<dbReference type="RefSeq" id="WP_266350090.1">
    <property type="nucleotide sequence ID" value="NZ_JAPKNG010000005.1"/>
</dbReference>
<gene>
    <name evidence="1" type="ORF">QO014_003594</name>
</gene>
<dbReference type="InterPro" id="IPR018684">
    <property type="entry name" value="DUF2171"/>
</dbReference>
<reference evidence="1 2" key="1">
    <citation type="submission" date="2023-07" db="EMBL/GenBank/DDBJ databases">
        <title>Genomic Encyclopedia of Type Strains, Phase IV (KMG-IV): sequencing the most valuable type-strain genomes for metagenomic binning, comparative biology and taxonomic classification.</title>
        <authorList>
            <person name="Goeker M."/>
        </authorList>
    </citation>
    <scope>NUCLEOTIDE SEQUENCE [LARGE SCALE GENOMIC DNA]</scope>
    <source>
        <strain evidence="1 2">B6-8</strain>
    </source>
</reference>
<sequence length="74" mass="8232">MINASTIREQMAVVDLRGNRIGTVDHMSGPGAIKLTKSDSPDGAHHYIPPGWVERVDDQVHLNKSSDELMRSRH</sequence>
<dbReference type="Pfam" id="PF09939">
    <property type="entry name" value="DUF2171"/>
    <property type="match status" value="1"/>
</dbReference>
<protein>
    <recommendedName>
        <fullName evidence="3">DUF2171 domain-containing protein</fullName>
    </recommendedName>
</protein>
<evidence type="ECO:0000313" key="2">
    <source>
        <dbReference type="Proteomes" id="UP001241603"/>
    </source>
</evidence>
<dbReference type="Proteomes" id="UP001241603">
    <property type="component" value="Unassembled WGS sequence"/>
</dbReference>
<organism evidence="1 2">
    <name type="scientific">Kaistia dalseonensis</name>
    <dbReference type="NCBI Taxonomy" id="410840"/>
    <lineage>
        <taxon>Bacteria</taxon>
        <taxon>Pseudomonadati</taxon>
        <taxon>Pseudomonadota</taxon>
        <taxon>Alphaproteobacteria</taxon>
        <taxon>Hyphomicrobiales</taxon>
        <taxon>Kaistiaceae</taxon>
        <taxon>Kaistia</taxon>
    </lineage>
</organism>
<evidence type="ECO:0000313" key="1">
    <source>
        <dbReference type="EMBL" id="MDQ0439193.1"/>
    </source>
</evidence>
<keyword evidence="2" id="KW-1185">Reference proteome</keyword>
<dbReference type="EMBL" id="JAUSVO010000005">
    <property type="protein sequence ID" value="MDQ0439193.1"/>
    <property type="molecule type" value="Genomic_DNA"/>
</dbReference>
<comment type="caution">
    <text evidence="1">The sequence shown here is derived from an EMBL/GenBank/DDBJ whole genome shotgun (WGS) entry which is preliminary data.</text>
</comment>
<name>A0ABU0HA47_9HYPH</name>
<accession>A0ABU0HA47</accession>
<evidence type="ECO:0008006" key="3">
    <source>
        <dbReference type="Google" id="ProtNLM"/>
    </source>
</evidence>